<keyword evidence="3" id="KW-1185">Reference proteome</keyword>
<organism evidence="2 3">
    <name type="scientific">Saccharopolyspora spinosa</name>
    <dbReference type="NCBI Taxonomy" id="60894"/>
    <lineage>
        <taxon>Bacteria</taxon>
        <taxon>Bacillati</taxon>
        <taxon>Actinomycetota</taxon>
        <taxon>Actinomycetes</taxon>
        <taxon>Pseudonocardiales</taxon>
        <taxon>Pseudonocardiaceae</taxon>
        <taxon>Saccharopolyspora</taxon>
    </lineage>
</organism>
<feature type="signal peptide" evidence="1">
    <location>
        <begin position="1"/>
        <end position="27"/>
    </location>
</feature>
<reference evidence="2" key="1">
    <citation type="submission" date="2017-12" db="EMBL/GenBank/DDBJ databases">
        <title>Sequencing the genomes of 1000 Actinobacteria strains.</title>
        <authorList>
            <person name="Klenk H.-P."/>
        </authorList>
    </citation>
    <scope>NUCLEOTIDE SEQUENCE [LARGE SCALE GENOMIC DNA]</scope>
    <source>
        <strain evidence="2">DSM 44228</strain>
    </source>
</reference>
<dbReference type="OrthoDB" id="3695659at2"/>
<feature type="chain" id="PRO_5038968860" description="Secreted protein" evidence="1">
    <location>
        <begin position="28"/>
        <end position="127"/>
    </location>
</feature>
<comment type="caution">
    <text evidence="2">The sequence shown here is derived from an EMBL/GenBank/DDBJ whole genome shotgun (WGS) entry which is preliminary data.</text>
</comment>
<name>A0A2N3XWR0_SACSN</name>
<dbReference type="RefSeq" id="WP_010695475.1">
    <property type="nucleotide sequence ID" value="NZ_CP061007.1"/>
</dbReference>
<protein>
    <recommendedName>
        <fullName evidence="4">Secreted protein</fullName>
    </recommendedName>
</protein>
<evidence type="ECO:0000256" key="1">
    <source>
        <dbReference type="SAM" id="SignalP"/>
    </source>
</evidence>
<evidence type="ECO:0008006" key="4">
    <source>
        <dbReference type="Google" id="ProtNLM"/>
    </source>
</evidence>
<accession>A0A2N3XWR0</accession>
<dbReference type="Proteomes" id="UP000233786">
    <property type="component" value="Unassembled WGS sequence"/>
</dbReference>
<evidence type="ECO:0000313" key="2">
    <source>
        <dbReference type="EMBL" id="PKW15070.1"/>
    </source>
</evidence>
<proteinExistence type="predicted"/>
<dbReference type="EMBL" id="PJNB01000001">
    <property type="protein sequence ID" value="PKW15070.1"/>
    <property type="molecule type" value="Genomic_DNA"/>
</dbReference>
<gene>
    <name evidence="2" type="ORF">A8926_2749</name>
</gene>
<keyword evidence="1" id="KW-0732">Signal</keyword>
<evidence type="ECO:0000313" key="3">
    <source>
        <dbReference type="Proteomes" id="UP000233786"/>
    </source>
</evidence>
<dbReference type="AlphaFoldDB" id="A0A2N3XWR0"/>
<sequence>MRHSPVLFSTALTLAAFAVAPAAPAVATASAPACALFAYQPTREGNTLTATGGRTGCLNSATVTVRIVVEQKDATPRVIGELAQSGTEINLATKAPCNSGATVKVHTETISSTGAIAHSPTSTFEKC</sequence>